<dbReference type="OrthoDB" id="7933078at2759"/>
<dbReference type="PANTHER" id="PTHR23291:SF50">
    <property type="entry name" value="PROTEIN LIFEGUARD 4"/>
    <property type="match status" value="1"/>
</dbReference>
<dbReference type="EMBL" id="JWZX01003187">
    <property type="protein sequence ID" value="KOO23483.1"/>
    <property type="molecule type" value="Genomic_DNA"/>
</dbReference>
<evidence type="ECO:0000256" key="1">
    <source>
        <dbReference type="ARBA" id="ARBA00004141"/>
    </source>
</evidence>
<feature type="transmembrane region" description="Helical" evidence="5">
    <location>
        <begin position="38"/>
        <end position="60"/>
    </location>
</feature>
<accession>A0A0M0JBA6</accession>
<evidence type="ECO:0000313" key="7">
    <source>
        <dbReference type="Proteomes" id="UP000037460"/>
    </source>
</evidence>
<name>A0A0M0JBA6_9EUKA</name>
<sequence length="312" mass="34927">MSHAFAADDGDLDAAPYTETQFQASYSYSSANSSTMPIMMGFVFLGYFALLTVYLSFCCVGRQVYSFQALTNVEQQTIAGGKPQLPGPVAHLDEIWRKQFIVKVYGILCIQLAVTVAICFGMMQFGGYKLMVWTYTDGAWTRLASFVGTLFFLISLMCYKNRHPLNLILLGLFTLSMSYLIGVSCTAYAALGYSVVVVEALAITSLLFVGLTMFVMYSKMDFSFLGMVLPVLFLSLLIFGLFTMLAFDSFAMRQAYALGGCLLFVLYILFDTSMIIQHLEYDDYVLGAVELYLDFINLFMFVLQCLMTGRRD</sequence>
<keyword evidence="7" id="KW-1185">Reference proteome</keyword>
<feature type="transmembrane region" description="Helical" evidence="5">
    <location>
        <begin position="139"/>
        <end position="159"/>
    </location>
</feature>
<proteinExistence type="inferred from homology"/>
<organism evidence="6 7">
    <name type="scientific">Chrysochromulina tobinii</name>
    <dbReference type="NCBI Taxonomy" id="1460289"/>
    <lineage>
        <taxon>Eukaryota</taxon>
        <taxon>Haptista</taxon>
        <taxon>Haptophyta</taxon>
        <taxon>Prymnesiophyceae</taxon>
        <taxon>Prymnesiales</taxon>
        <taxon>Chrysochromulinaceae</taxon>
        <taxon>Chrysochromulina</taxon>
    </lineage>
</organism>
<evidence type="ECO:0000313" key="6">
    <source>
        <dbReference type="EMBL" id="KOO23483.1"/>
    </source>
</evidence>
<dbReference type="AlphaFoldDB" id="A0A0M0JBA6"/>
<gene>
    <name evidence="6" type="ORF">Ctob_009259</name>
</gene>
<evidence type="ECO:0000256" key="3">
    <source>
        <dbReference type="ARBA" id="ARBA00022989"/>
    </source>
</evidence>
<keyword evidence="2 5" id="KW-0812">Transmembrane</keyword>
<dbReference type="Proteomes" id="UP000037460">
    <property type="component" value="Unassembled WGS sequence"/>
</dbReference>
<feature type="transmembrane region" description="Helical" evidence="5">
    <location>
        <begin position="291"/>
        <end position="309"/>
    </location>
</feature>
<evidence type="ECO:0000256" key="4">
    <source>
        <dbReference type="ARBA" id="ARBA00023136"/>
    </source>
</evidence>
<comment type="similarity">
    <text evidence="5">Belongs to the BI1 family.</text>
</comment>
<comment type="caution">
    <text evidence="5">Lacks conserved residue(s) required for the propagation of feature annotation.</text>
</comment>
<reference evidence="7" key="1">
    <citation type="journal article" date="2015" name="PLoS Genet.">
        <title>Genome Sequence and Transcriptome Analyses of Chrysochromulina tobin: Metabolic Tools for Enhanced Algal Fitness in the Prominent Order Prymnesiales (Haptophyceae).</title>
        <authorList>
            <person name="Hovde B.T."/>
            <person name="Deodato C.R."/>
            <person name="Hunsperger H.M."/>
            <person name="Ryken S.A."/>
            <person name="Yost W."/>
            <person name="Jha R.K."/>
            <person name="Patterson J."/>
            <person name="Monnat R.J. Jr."/>
            <person name="Barlow S.B."/>
            <person name="Starkenburg S.R."/>
            <person name="Cattolico R.A."/>
        </authorList>
    </citation>
    <scope>NUCLEOTIDE SEQUENCE</scope>
    <source>
        <strain evidence="7">CCMP291</strain>
    </source>
</reference>
<dbReference type="InterPro" id="IPR006214">
    <property type="entry name" value="Bax_inhibitor_1-related"/>
</dbReference>
<comment type="subcellular location">
    <subcellularLocation>
        <location evidence="1">Membrane</location>
        <topology evidence="1">Multi-pass membrane protein</topology>
    </subcellularLocation>
</comment>
<feature type="transmembrane region" description="Helical" evidence="5">
    <location>
        <begin position="224"/>
        <end position="247"/>
    </location>
</feature>
<dbReference type="Pfam" id="PF01027">
    <property type="entry name" value="Bax1-I"/>
    <property type="match status" value="1"/>
</dbReference>
<comment type="caution">
    <text evidence="6">The sequence shown here is derived from an EMBL/GenBank/DDBJ whole genome shotgun (WGS) entry which is preliminary data.</text>
</comment>
<keyword evidence="4 5" id="KW-0472">Membrane</keyword>
<protein>
    <submittedName>
        <fullName evidence="6">Transmembrane bax inhibitor motif-containing protein 4</fullName>
    </submittedName>
</protein>
<dbReference type="GO" id="GO:0016020">
    <property type="term" value="C:membrane"/>
    <property type="evidence" value="ECO:0007669"/>
    <property type="project" value="UniProtKB-SubCell"/>
</dbReference>
<feature type="transmembrane region" description="Helical" evidence="5">
    <location>
        <begin position="253"/>
        <end position="270"/>
    </location>
</feature>
<dbReference type="PANTHER" id="PTHR23291">
    <property type="entry name" value="BAX INHIBITOR-RELATED"/>
    <property type="match status" value="1"/>
</dbReference>
<evidence type="ECO:0000256" key="2">
    <source>
        <dbReference type="ARBA" id="ARBA00022692"/>
    </source>
</evidence>
<keyword evidence="3 5" id="KW-1133">Transmembrane helix</keyword>
<feature type="transmembrane region" description="Helical" evidence="5">
    <location>
        <begin position="166"/>
        <end position="190"/>
    </location>
</feature>
<feature type="transmembrane region" description="Helical" evidence="5">
    <location>
        <begin position="104"/>
        <end position="127"/>
    </location>
</feature>
<evidence type="ECO:0000256" key="5">
    <source>
        <dbReference type="RuleBase" id="RU004379"/>
    </source>
</evidence>
<feature type="transmembrane region" description="Helical" evidence="5">
    <location>
        <begin position="196"/>
        <end position="217"/>
    </location>
</feature>